<protein>
    <submittedName>
        <fullName evidence="6">Non-ribosomal peptide synthetase</fullName>
    </submittedName>
</protein>
<dbReference type="PANTHER" id="PTHR45527:SF1">
    <property type="entry name" value="FATTY ACID SYNTHASE"/>
    <property type="match status" value="1"/>
</dbReference>
<geneLocation type="plasmid" evidence="6 7">
    <name>pSCL4</name>
</geneLocation>
<keyword evidence="2" id="KW-0596">Phosphopantetheine</keyword>
<dbReference type="Pfam" id="PF00550">
    <property type="entry name" value="PP-binding"/>
    <property type="match status" value="1"/>
</dbReference>
<comment type="cofactor">
    <cofactor evidence="1">
        <name>pantetheine 4'-phosphate</name>
        <dbReference type="ChEBI" id="CHEBI:47942"/>
    </cofactor>
</comment>
<keyword evidence="3" id="KW-0597">Phosphoprotein</keyword>
<dbReference type="CDD" id="cd19531">
    <property type="entry name" value="LCL_NRPS-like"/>
    <property type="match status" value="1"/>
</dbReference>
<dbReference type="SMART" id="SM00823">
    <property type="entry name" value="PKS_PP"/>
    <property type="match status" value="1"/>
</dbReference>
<evidence type="ECO:0000259" key="5">
    <source>
        <dbReference type="PROSITE" id="PS50075"/>
    </source>
</evidence>
<dbReference type="GO" id="GO:0003824">
    <property type="term" value="F:catalytic activity"/>
    <property type="evidence" value="ECO:0007669"/>
    <property type="project" value="InterPro"/>
</dbReference>
<dbReference type="Gene3D" id="3.30.559.10">
    <property type="entry name" value="Chloramphenicol acetyltransferase-like domain"/>
    <property type="match status" value="1"/>
</dbReference>
<dbReference type="SUPFAM" id="SSF47336">
    <property type="entry name" value="ACP-like"/>
    <property type="match status" value="1"/>
</dbReference>
<dbReference type="OrthoDB" id="2472181at2"/>
<dbReference type="PROSITE" id="PS50075">
    <property type="entry name" value="CARRIER"/>
    <property type="match status" value="1"/>
</dbReference>
<evidence type="ECO:0000256" key="4">
    <source>
        <dbReference type="SAM" id="MobiDB-lite"/>
    </source>
</evidence>
<evidence type="ECO:0000256" key="2">
    <source>
        <dbReference type="ARBA" id="ARBA00022450"/>
    </source>
</evidence>
<dbReference type="PANTHER" id="PTHR45527">
    <property type="entry name" value="NONRIBOSOMAL PEPTIDE SYNTHETASE"/>
    <property type="match status" value="1"/>
</dbReference>
<evidence type="ECO:0000313" key="7">
    <source>
        <dbReference type="Proteomes" id="UP000002357"/>
    </source>
</evidence>
<dbReference type="GeneID" id="93734378"/>
<dbReference type="RefSeq" id="WP_003963611.1">
    <property type="nucleotide sequence ID" value="NZ_CM000914.1"/>
</dbReference>
<feature type="compositionally biased region" description="Low complexity" evidence="4">
    <location>
        <begin position="509"/>
        <end position="518"/>
    </location>
</feature>
<evidence type="ECO:0000313" key="6">
    <source>
        <dbReference type="EMBL" id="EFG04788.2"/>
    </source>
</evidence>
<dbReference type="Pfam" id="PF00668">
    <property type="entry name" value="Condensation"/>
    <property type="match status" value="1"/>
</dbReference>
<feature type="domain" description="Carrier" evidence="5">
    <location>
        <begin position="510"/>
        <end position="589"/>
    </location>
</feature>
<dbReference type="GO" id="GO:0044550">
    <property type="term" value="P:secondary metabolite biosynthetic process"/>
    <property type="evidence" value="ECO:0007669"/>
    <property type="project" value="TreeGrafter"/>
</dbReference>
<dbReference type="Gene3D" id="1.10.1200.10">
    <property type="entry name" value="ACP-like"/>
    <property type="match status" value="1"/>
</dbReference>
<keyword evidence="6" id="KW-0614">Plasmid</keyword>
<dbReference type="GO" id="GO:0005737">
    <property type="term" value="C:cytoplasm"/>
    <property type="evidence" value="ECO:0007669"/>
    <property type="project" value="TreeGrafter"/>
</dbReference>
<dbReference type="Gene3D" id="3.30.559.30">
    <property type="entry name" value="Nonribosomal peptide synthetase, condensation domain"/>
    <property type="match status" value="1"/>
</dbReference>
<sequence length="611" mass="65723">MSGPDRPVDTPAMLSFAQQRLWFLDRLRPGRPDHNVPAAIRLRGPLDPRALRAALTGVVRRHEVLRSRIVVVDDTPCQVLEPVTCFVPVTTDLTHLPAGRALERAEELVAADMAAPFDLGTAPMLRARLIAIGPDDHLLLLVIHHIAADGWSLPVLWEEFAAGYRAALAGRAAALPELPVQYADFASWQHSSGTGPLLEAQLAHWRERLTGRGEAEFPPDRPRPAVWSGRGDRTTFELPGEVADGVRALGRTHEVTPFITLLAAFQVLLAHVSGSPGTPVGTPISGRTRIEVEPLIGFFVNTLVLHPDLSGDPAFTEVLARVRQCAVDAYAHQDIPFERLVEEVRPERDLGRHPLFTVMFQLDEEPAVPTGLPGLDARAHPVPHTVVKFDIEVSLTDHGDRFTGVVRYATDLFEHETVRRLAEEYRTLLGRLVGSPERPISAWRPALGPRTAPSAASAPSIASDRRPVTGGPSVRSGECAARPATETELLVLEIWNEVFTAASEAAGPGAAAPEAAGSDTGSEAAVPGRADGFAPDGVHSDFFQLGGHSLLASKAMSRLSRALGLELPVALLFYHPTVAELAQAVEVELLKDLGHTTPATGPSPAGKDRLS</sequence>
<dbReference type="Proteomes" id="UP000002357">
    <property type="component" value="Plasmid pSCL4"/>
</dbReference>
<feature type="region of interest" description="Disordered" evidence="4">
    <location>
        <begin position="443"/>
        <end position="481"/>
    </location>
</feature>
<name>D5SLJ5_STRCL</name>
<accession>D5SLJ5</accession>
<dbReference type="GO" id="GO:0008610">
    <property type="term" value="P:lipid biosynthetic process"/>
    <property type="evidence" value="ECO:0007669"/>
    <property type="project" value="UniProtKB-ARBA"/>
</dbReference>
<dbReference type="eggNOG" id="COG1020">
    <property type="taxonomic scope" value="Bacteria"/>
</dbReference>
<organism evidence="6 7">
    <name type="scientific">Streptomyces clavuligerus</name>
    <dbReference type="NCBI Taxonomy" id="1901"/>
    <lineage>
        <taxon>Bacteria</taxon>
        <taxon>Bacillati</taxon>
        <taxon>Actinomycetota</taxon>
        <taxon>Actinomycetes</taxon>
        <taxon>Kitasatosporales</taxon>
        <taxon>Streptomycetaceae</taxon>
        <taxon>Streptomyces</taxon>
    </lineage>
</organism>
<dbReference type="EMBL" id="CM000914">
    <property type="protein sequence ID" value="EFG04788.2"/>
    <property type="molecule type" value="Genomic_DNA"/>
</dbReference>
<dbReference type="InterPro" id="IPR036736">
    <property type="entry name" value="ACP-like_sf"/>
</dbReference>
<evidence type="ECO:0000256" key="3">
    <source>
        <dbReference type="ARBA" id="ARBA00022553"/>
    </source>
</evidence>
<dbReference type="GO" id="GO:0017000">
    <property type="term" value="P:antibiotic biosynthetic process"/>
    <property type="evidence" value="ECO:0007669"/>
    <property type="project" value="UniProtKB-ARBA"/>
</dbReference>
<proteinExistence type="predicted"/>
<feature type="region of interest" description="Disordered" evidence="4">
    <location>
        <begin position="509"/>
        <end position="531"/>
    </location>
</feature>
<dbReference type="SUPFAM" id="SSF52777">
    <property type="entry name" value="CoA-dependent acyltransferases"/>
    <property type="match status" value="2"/>
</dbReference>
<dbReference type="InterPro" id="IPR023213">
    <property type="entry name" value="CAT-like_dom_sf"/>
</dbReference>
<dbReference type="InterPro" id="IPR020806">
    <property type="entry name" value="PKS_PP-bd"/>
</dbReference>
<dbReference type="GO" id="GO:0031177">
    <property type="term" value="F:phosphopantetheine binding"/>
    <property type="evidence" value="ECO:0007669"/>
    <property type="project" value="InterPro"/>
</dbReference>
<dbReference type="InterPro" id="IPR009081">
    <property type="entry name" value="PP-bd_ACP"/>
</dbReference>
<dbReference type="GO" id="GO:0043041">
    <property type="term" value="P:amino acid activation for nonribosomal peptide biosynthetic process"/>
    <property type="evidence" value="ECO:0007669"/>
    <property type="project" value="TreeGrafter"/>
</dbReference>
<keyword evidence="7" id="KW-1185">Reference proteome</keyword>
<reference evidence="6 7" key="1">
    <citation type="journal article" date="2010" name="Genome Biol. Evol.">
        <title>The sequence of a 1.8-mb bacterial linear plasmid reveals a rich evolutionary reservoir of secondary metabolic pathways.</title>
        <authorList>
            <person name="Medema M.H."/>
            <person name="Trefzer A."/>
            <person name="Kovalchuk A."/>
            <person name="van den Berg M."/>
            <person name="Mueller U."/>
            <person name="Heijne W."/>
            <person name="Wu L."/>
            <person name="Alam M.T."/>
            <person name="Ronning C.M."/>
            <person name="Nierman W.C."/>
            <person name="Bovenberg R.A.L."/>
            <person name="Breitling R."/>
            <person name="Takano E."/>
        </authorList>
    </citation>
    <scope>NUCLEOTIDE SEQUENCE [LARGE SCALE GENOMIC DNA]</scope>
    <source>
        <strain evidence="7">ATCC 27064 / DSM 738 / JCM 4710 / NBRC 13307 / NCIMB 12785 / NRRL 3585 / VKM Ac-602</strain>
        <plasmid evidence="6">pSCL4</plasmid>
    </source>
</reference>
<feature type="compositionally biased region" description="Low complexity" evidence="4">
    <location>
        <begin position="449"/>
        <end position="462"/>
    </location>
</feature>
<gene>
    <name evidence="6" type="ORF">SCLAV_p1302</name>
</gene>
<dbReference type="InterPro" id="IPR001242">
    <property type="entry name" value="Condensation_dom"/>
</dbReference>
<dbReference type="AlphaFoldDB" id="D5SLJ5"/>
<evidence type="ECO:0000256" key="1">
    <source>
        <dbReference type="ARBA" id="ARBA00001957"/>
    </source>
</evidence>